<dbReference type="AlphaFoldDB" id="A0A0G1IWY8"/>
<accession>A0A0G1IWY8</accession>
<protein>
    <submittedName>
        <fullName evidence="2">Uncharacterized protein</fullName>
    </submittedName>
</protein>
<keyword evidence="1" id="KW-0472">Membrane</keyword>
<dbReference type="Proteomes" id="UP000034652">
    <property type="component" value="Unassembled WGS sequence"/>
</dbReference>
<evidence type="ECO:0000256" key="1">
    <source>
        <dbReference type="SAM" id="Phobius"/>
    </source>
</evidence>
<feature type="transmembrane region" description="Helical" evidence="1">
    <location>
        <begin position="33"/>
        <end position="51"/>
    </location>
</feature>
<sequence length="126" mass="14164">MSVLNLTFSYVRPYISQASGALEDLNFRKKKNLLKTLSFSFIALVALYVYLTGSIVTQNLKRSDLAEALNKSTLESAGAESMFISESYGKSVEYFKEHGYEEPKNLEIIRTAGNVAVKDAEKQNFY</sequence>
<evidence type="ECO:0000313" key="2">
    <source>
        <dbReference type="EMBL" id="KKT63911.1"/>
    </source>
</evidence>
<proteinExistence type="predicted"/>
<organism evidence="2 3">
    <name type="scientific">Candidatus Giovannonibacteria bacterium GW2011_GWA1_44_29</name>
    <dbReference type="NCBI Taxonomy" id="1618646"/>
    <lineage>
        <taxon>Bacteria</taxon>
        <taxon>Candidatus Giovannoniibacteriota</taxon>
    </lineage>
</organism>
<dbReference type="EMBL" id="LCIV01000004">
    <property type="protein sequence ID" value="KKT63911.1"/>
    <property type="molecule type" value="Genomic_DNA"/>
</dbReference>
<keyword evidence="1" id="KW-1133">Transmembrane helix</keyword>
<keyword evidence="1" id="KW-0812">Transmembrane</keyword>
<dbReference type="STRING" id="1618646.UW57_C0004G0021"/>
<gene>
    <name evidence="2" type="ORF">UW57_C0004G0021</name>
</gene>
<name>A0A0G1IWY8_9BACT</name>
<comment type="caution">
    <text evidence="2">The sequence shown here is derived from an EMBL/GenBank/DDBJ whole genome shotgun (WGS) entry which is preliminary data.</text>
</comment>
<evidence type="ECO:0000313" key="3">
    <source>
        <dbReference type="Proteomes" id="UP000034652"/>
    </source>
</evidence>
<reference evidence="2 3" key="1">
    <citation type="journal article" date="2015" name="Nature">
        <title>rRNA introns, odd ribosomes, and small enigmatic genomes across a large radiation of phyla.</title>
        <authorList>
            <person name="Brown C.T."/>
            <person name="Hug L.A."/>
            <person name="Thomas B.C."/>
            <person name="Sharon I."/>
            <person name="Castelle C.J."/>
            <person name="Singh A."/>
            <person name="Wilkins M.J."/>
            <person name="Williams K.H."/>
            <person name="Banfield J.F."/>
        </authorList>
    </citation>
    <scope>NUCLEOTIDE SEQUENCE [LARGE SCALE GENOMIC DNA]</scope>
</reference>